<sequence>MFMSSQIEMSEPTIRTSCLMTVQHKVPLSYTLRCFWFIVLRNIEVFLHHDSLLLNVGEQLDMVRELLTQIPRRHSGLGSPGSGLGAALQAAYKLLVR</sequence>
<dbReference type="SUPFAM" id="SSF53300">
    <property type="entry name" value="vWA-like"/>
    <property type="match status" value="1"/>
</dbReference>
<proteinExistence type="predicted"/>
<comment type="caution">
    <text evidence="1">The sequence shown here is derived from an EMBL/GenBank/DDBJ whole genome shotgun (WGS) entry which is preliminary data.</text>
</comment>
<dbReference type="InterPro" id="IPR036465">
    <property type="entry name" value="vWFA_dom_sf"/>
</dbReference>
<dbReference type="Proteomes" id="UP000663880">
    <property type="component" value="Unassembled WGS sequence"/>
</dbReference>
<gene>
    <name evidence="1" type="ORF">PMACD_LOCUS958</name>
</gene>
<evidence type="ECO:0000313" key="1">
    <source>
        <dbReference type="EMBL" id="CAF4755410.1"/>
    </source>
</evidence>
<dbReference type="OrthoDB" id="49016at2759"/>
<dbReference type="GO" id="GO:0032991">
    <property type="term" value="C:protein-containing complex"/>
    <property type="evidence" value="ECO:0007669"/>
    <property type="project" value="UniProtKB-ARBA"/>
</dbReference>
<evidence type="ECO:0000313" key="2">
    <source>
        <dbReference type="Proteomes" id="UP000663880"/>
    </source>
</evidence>
<reference evidence="1" key="1">
    <citation type="submission" date="2021-02" db="EMBL/GenBank/DDBJ databases">
        <authorList>
            <person name="Steward A R."/>
        </authorList>
    </citation>
    <scope>NUCLEOTIDE SEQUENCE</scope>
</reference>
<accession>A0A821LQQ3</accession>
<protein>
    <submittedName>
        <fullName evidence="1">Uncharacterized protein</fullName>
    </submittedName>
</protein>
<dbReference type="EMBL" id="CAJOBZ010000002">
    <property type="protein sequence ID" value="CAF4755410.1"/>
    <property type="molecule type" value="Genomic_DNA"/>
</dbReference>
<dbReference type="AlphaFoldDB" id="A0A821LQQ3"/>
<name>A0A821LQQ3_9NEOP</name>
<organism evidence="1 2">
    <name type="scientific">Pieris macdunnoughi</name>
    <dbReference type="NCBI Taxonomy" id="345717"/>
    <lineage>
        <taxon>Eukaryota</taxon>
        <taxon>Metazoa</taxon>
        <taxon>Ecdysozoa</taxon>
        <taxon>Arthropoda</taxon>
        <taxon>Hexapoda</taxon>
        <taxon>Insecta</taxon>
        <taxon>Pterygota</taxon>
        <taxon>Neoptera</taxon>
        <taxon>Endopterygota</taxon>
        <taxon>Lepidoptera</taxon>
        <taxon>Glossata</taxon>
        <taxon>Ditrysia</taxon>
        <taxon>Papilionoidea</taxon>
        <taxon>Pieridae</taxon>
        <taxon>Pierinae</taxon>
        <taxon>Pieris</taxon>
    </lineage>
</organism>
<keyword evidence="2" id="KW-1185">Reference proteome</keyword>